<gene>
    <name evidence="2" type="ORF">OHT75_11310</name>
</gene>
<evidence type="ECO:0000259" key="1">
    <source>
        <dbReference type="PROSITE" id="PS51340"/>
    </source>
</evidence>
<dbReference type="InterPro" id="IPR005302">
    <property type="entry name" value="MoCF_Sase_C"/>
</dbReference>
<dbReference type="InterPro" id="IPR052716">
    <property type="entry name" value="MOSC_domain"/>
</dbReference>
<dbReference type="EMBL" id="JAPDMX010000026">
    <property type="protein sequence ID" value="MCW3173067.1"/>
    <property type="molecule type" value="Genomic_DNA"/>
</dbReference>
<dbReference type="PANTHER" id="PTHR36930:SF1">
    <property type="entry name" value="MOSC DOMAIN-CONTAINING PROTEIN"/>
    <property type="match status" value="1"/>
</dbReference>
<accession>A0ABT3IAL3</accession>
<feature type="domain" description="MOSC" evidence="1">
    <location>
        <begin position="21"/>
        <end position="153"/>
    </location>
</feature>
<dbReference type="RefSeq" id="WP_264726666.1">
    <property type="nucleotide sequence ID" value="NZ_JAPDMX010000026.1"/>
</dbReference>
<dbReference type="Proteomes" id="UP001163714">
    <property type="component" value="Unassembled WGS sequence"/>
</dbReference>
<organism evidence="2 3">
    <name type="scientific">Shewanella subflava</name>
    <dbReference type="NCBI Taxonomy" id="2986476"/>
    <lineage>
        <taxon>Bacteria</taxon>
        <taxon>Pseudomonadati</taxon>
        <taxon>Pseudomonadota</taxon>
        <taxon>Gammaproteobacteria</taxon>
        <taxon>Alteromonadales</taxon>
        <taxon>Shewanellaceae</taxon>
        <taxon>Shewanella</taxon>
    </lineage>
</organism>
<dbReference type="InterPro" id="IPR011037">
    <property type="entry name" value="Pyrv_Knase-like_insert_dom_sf"/>
</dbReference>
<name>A0ABT3IAL3_9GAMM</name>
<dbReference type="PROSITE" id="PS51340">
    <property type="entry name" value="MOSC"/>
    <property type="match status" value="1"/>
</dbReference>
<comment type="caution">
    <text evidence="2">The sequence shown here is derived from an EMBL/GenBank/DDBJ whole genome shotgun (WGS) entry which is preliminary data.</text>
</comment>
<evidence type="ECO:0000313" key="3">
    <source>
        <dbReference type="Proteomes" id="UP001163714"/>
    </source>
</evidence>
<protein>
    <submittedName>
        <fullName evidence="2">MOSC domain-containing protein</fullName>
    </submittedName>
</protein>
<dbReference type="SUPFAM" id="SSF50800">
    <property type="entry name" value="PK beta-barrel domain-like"/>
    <property type="match status" value="1"/>
</dbReference>
<proteinExistence type="predicted"/>
<evidence type="ECO:0000313" key="2">
    <source>
        <dbReference type="EMBL" id="MCW3173067.1"/>
    </source>
</evidence>
<dbReference type="PANTHER" id="PTHR36930">
    <property type="entry name" value="METAL-SULFUR CLUSTER BIOSYNTHESIS PROTEINS YUAD-RELATED"/>
    <property type="match status" value="1"/>
</dbReference>
<dbReference type="Gene3D" id="2.40.33.20">
    <property type="entry name" value="PK beta-barrel domain-like"/>
    <property type="match status" value="1"/>
</dbReference>
<keyword evidence="3" id="KW-1185">Reference proteome</keyword>
<reference evidence="2" key="1">
    <citation type="submission" date="2022-10" db="EMBL/GenBank/DDBJ databases">
        <title>Shewanella flava sp. nov, isolated from the estuary of the Fenhe River into the Yellow River.</title>
        <authorList>
            <person name="Li Y."/>
        </authorList>
    </citation>
    <scope>NUCLEOTIDE SEQUENCE</scope>
    <source>
        <strain evidence="2">FYR11-62</strain>
    </source>
</reference>
<sequence>MMQQPKIDITLAAIAYKTAKRGVMNSVFCANVTVERGVENDIFGRPGKRQVTVMSKEQWQIACQQIGNDLDWLTRRANLMISGYQFSAADVGKVIQIGDDLQLIITGETDPCKKMEQAYSGLEQALTPNWRGGVTCKVIVSGLIQQDDIVTIKTL</sequence>
<dbReference type="Pfam" id="PF03473">
    <property type="entry name" value="MOSC"/>
    <property type="match status" value="1"/>
</dbReference>